<dbReference type="GO" id="GO:0006368">
    <property type="term" value="P:transcription elongation by RNA polymerase II"/>
    <property type="evidence" value="ECO:0007669"/>
    <property type="project" value="EnsemblFungi"/>
</dbReference>
<organism evidence="11 12">
    <name type="scientific">Metschnikowia bicuspidata var. bicuspidata NRRL YB-4993</name>
    <dbReference type="NCBI Taxonomy" id="869754"/>
    <lineage>
        <taxon>Eukaryota</taxon>
        <taxon>Fungi</taxon>
        <taxon>Dikarya</taxon>
        <taxon>Ascomycota</taxon>
        <taxon>Saccharomycotina</taxon>
        <taxon>Pichiomycetes</taxon>
        <taxon>Metschnikowiaceae</taxon>
        <taxon>Metschnikowia</taxon>
    </lineage>
</organism>
<dbReference type="PIRSF" id="PIRSF002595">
    <property type="entry name" value="RR_SKN7"/>
    <property type="match status" value="1"/>
</dbReference>
<dbReference type="InterPro" id="IPR011006">
    <property type="entry name" value="CheY-like_superfamily"/>
</dbReference>
<accession>A0A1A0HAY5</accession>
<dbReference type="GO" id="GO:0008361">
    <property type="term" value="P:regulation of cell size"/>
    <property type="evidence" value="ECO:0007669"/>
    <property type="project" value="EnsemblFungi"/>
</dbReference>
<dbReference type="GO" id="GO:1900101">
    <property type="term" value="P:regulation of endoplasmic reticulum unfolded protein response"/>
    <property type="evidence" value="ECO:0007669"/>
    <property type="project" value="EnsemblFungi"/>
</dbReference>
<dbReference type="PROSITE" id="PS50110">
    <property type="entry name" value="RESPONSE_REGULATORY"/>
    <property type="match status" value="1"/>
</dbReference>
<dbReference type="RefSeq" id="XP_018711552.1">
    <property type="nucleotide sequence ID" value="XM_018857388.1"/>
</dbReference>
<feature type="region of interest" description="Disordered" evidence="9">
    <location>
        <begin position="439"/>
        <end position="464"/>
    </location>
</feature>
<dbReference type="Pfam" id="PF00447">
    <property type="entry name" value="HSF_DNA-bind"/>
    <property type="match status" value="1"/>
</dbReference>
<evidence type="ECO:0000256" key="5">
    <source>
        <dbReference type="ARBA" id="ARBA00023242"/>
    </source>
</evidence>
<dbReference type="FunFam" id="1.10.10.10:FF:000027">
    <property type="entry name" value="Heat shock transcription factor 1"/>
    <property type="match status" value="1"/>
</dbReference>
<keyword evidence="5 6" id="KW-0539">Nucleus</keyword>
<feature type="domain" description="Response regulatory" evidence="10">
    <location>
        <begin position="284"/>
        <end position="401"/>
    </location>
</feature>
<dbReference type="Gene3D" id="1.10.10.10">
    <property type="entry name" value="Winged helix-like DNA-binding domain superfamily/Winged helix DNA-binding domain"/>
    <property type="match status" value="1"/>
</dbReference>
<evidence type="ECO:0000313" key="11">
    <source>
        <dbReference type="EMBL" id="OBA21042.1"/>
    </source>
</evidence>
<evidence type="ECO:0000256" key="8">
    <source>
        <dbReference type="SAM" id="Coils"/>
    </source>
</evidence>
<dbReference type="Pfam" id="PF00072">
    <property type="entry name" value="Response_reg"/>
    <property type="match status" value="1"/>
</dbReference>
<dbReference type="CDD" id="cd17546">
    <property type="entry name" value="REC_hyHK_CKI1_RcsC-like"/>
    <property type="match status" value="1"/>
</dbReference>
<dbReference type="SMART" id="SM00415">
    <property type="entry name" value="HSF"/>
    <property type="match status" value="1"/>
</dbReference>
<comment type="caution">
    <text evidence="11">The sequence shown here is derived from an EMBL/GenBank/DDBJ whole genome shotgun (WGS) entry which is preliminary data.</text>
</comment>
<dbReference type="InterPro" id="IPR000232">
    <property type="entry name" value="HSF_DNA-bd"/>
</dbReference>
<gene>
    <name evidence="11" type="ORF">METBIDRAFT_41365</name>
</gene>
<evidence type="ECO:0000256" key="2">
    <source>
        <dbReference type="ARBA" id="ARBA00023015"/>
    </source>
</evidence>
<dbReference type="GO" id="GO:0006357">
    <property type="term" value="P:regulation of transcription by RNA polymerase II"/>
    <property type="evidence" value="ECO:0007669"/>
    <property type="project" value="UniProtKB-UniRule"/>
</dbReference>
<feature type="region of interest" description="Disordered" evidence="9">
    <location>
        <begin position="204"/>
        <end position="249"/>
    </location>
</feature>
<feature type="modified residue" description="4-aspartylphosphate" evidence="7">
    <location>
        <position position="333"/>
    </location>
</feature>
<dbReference type="GO" id="GO:0000156">
    <property type="term" value="F:phosphorelay response regulator activity"/>
    <property type="evidence" value="ECO:0007669"/>
    <property type="project" value="EnsemblFungi"/>
</dbReference>
<evidence type="ECO:0000256" key="7">
    <source>
        <dbReference type="PROSITE-ProRule" id="PRU00169"/>
    </source>
</evidence>
<dbReference type="EMBL" id="LXTC01000003">
    <property type="protein sequence ID" value="OBA21042.1"/>
    <property type="molecule type" value="Genomic_DNA"/>
</dbReference>
<sequence>MAAPKDDNPGLNGLNDFVKKLYQMLLQDRYLDVVRWTPHGTSFVVLNTNEFTKCILPTHFKHSNFASFVRQLNKYDFHKVKISSEQRQAYQYGDDAWEFQHPDFKKDDTDALENIRRKAPTKKEPPQDAGQLQAQVLQLRTDVAKLQNDLRVLNEKYRAMSDSVVAHHTFNERQYRSMGMLVHCLTQAGIKVPPLDLPNPSLLSMVQPPLARDKPPAHHQHQTIQTHQQRQQREQQKLQAPAAPGPASRLEPAHLRQHSTDGAAVPLAKYEPVSTTLMPNAKFHVLLVEDDNVCIQLCRKFLMKYGCQVTVVTDGLNAISTVEHTKYDLVLMDIVMPNLDGATATNIIRSFDTQTPIGPKLEFLDLPPDNDLVNYLRNGMSDILAKPFTKDDLYLILSKHLLGPKLEFLDLPPVPDFAGLTPKGPLQVAMPQAIPNITPTPPLGQGIIDPMDTLEPSAKKPRMH</sequence>
<dbReference type="SUPFAM" id="SSF46785">
    <property type="entry name" value="Winged helix' DNA-binding domain"/>
    <property type="match status" value="1"/>
</dbReference>
<feature type="coiled-coil region" evidence="8">
    <location>
        <begin position="129"/>
        <end position="163"/>
    </location>
</feature>
<keyword evidence="12" id="KW-1185">Reference proteome</keyword>
<evidence type="ECO:0000256" key="3">
    <source>
        <dbReference type="ARBA" id="ARBA00023125"/>
    </source>
</evidence>
<dbReference type="Gene3D" id="3.40.50.2300">
    <property type="match status" value="1"/>
</dbReference>
<name>A0A1A0HAY5_9ASCO</name>
<evidence type="ECO:0000256" key="6">
    <source>
        <dbReference type="PIRNR" id="PIRNR002595"/>
    </source>
</evidence>
<dbReference type="InterPro" id="IPR014402">
    <property type="entry name" value="Sig_transdc_resp-reg_Skn7"/>
</dbReference>
<keyword evidence="8" id="KW-0175">Coiled coil</keyword>
<proteinExistence type="predicted"/>
<evidence type="ECO:0000256" key="4">
    <source>
        <dbReference type="ARBA" id="ARBA00023163"/>
    </source>
</evidence>
<dbReference type="GO" id="GO:0036180">
    <property type="term" value="P:filamentous growth of a population of unicellular organisms in response to biotic stimulus"/>
    <property type="evidence" value="ECO:0007669"/>
    <property type="project" value="UniProtKB-ARBA"/>
</dbReference>
<dbReference type="InterPro" id="IPR036390">
    <property type="entry name" value="WH_DNA-bd_sf"/>
</dbReference>
<dbReference type="STRING" id="869754.A0A1A0HAY5"/>
<dbReference type="AlphaFoldDB" id="A0A1A0HAY5"/>
<dbReference type="GO" id="GO:0034599">
    <property type="term" value="P:cellular response to oxidative stress"/>
    <property type="evidence" value="ECO:0007669"/>
    <property type="project" value="EnsemblFungi"/>
</dbReference>
<dbReference type="SUPFAM" id="SSF52172">
    <property type="entry name" value="CheY-like"/>
    <property type="match status" value="1"/>
</dbReference>
<dbReference type="GO" id="GO:0005829">
    <property type="term" value="C:cytosol"/>
    <property type="evidence" value="ECO:0007669"/>
    <property type="project" value="EnsemblFungi"/>
</dbReference>
<dbReference type="GO" id="GO:0000304">
    <property type="term" value="P:response to singlet oxygen"/>
    <property type="evidence" value="ECO:0007669"/>
    <property type="project" value="EnsemblFungi"/>
</dbReference>
<dbReference type="GeneID" id="30030364"/>
<keyword evidence="3 6" id="KW-0238">DNA-binding</keyword>
<protein>
    <recommendedName>
        <fullName evidence="6">Transcription factor</fullName>
    </recommendedName>
</protein>
<keyword evidence="4 6" id="KW-0804">Transcription</keyword>
<dbReference type="PANTHER" id="PTHR10015:SF361">
    <property type="entry name" value="TRANSCRIPTION FACTOR SKN7"/>
    <property type="match status" value="1"/>
</dbReference>
<reference evidence="11 12" key="1">
    <citation type="submission" date="2016-05" db="EMBL/GenBank/DDBJ databases">
        <title>Comparative genomics of biotechnologically important yeasts.</title>
        <authorList>
            <consortium name="DOE Joint Genome Institute"/>
            <person name="Riley R."/>
            <person name="Haridas S."/>
            <person name="Wolfe K.H."/>
            <person name="Lopes M.R."/>
            <person name="Hittinger C.T."/>
            <person name="Goker M."/>
            <person name="Salamov A."/>
            <person name="Wisecaver J."/>
            <person name="Long T.M."/>
            <person name="Aerts A.L."/>
            <person name="Barry K."/>
            <person name="Choi C."/>
            <person name="Clum A."/>
            <person name="Coughlan A.Y."/>
            <person name="Deshpande S."/>
            <person name="Douglass A.P."/>
            <person name="Hanson S.J."/>
            <person name="Klenk H.-P."/>
            <person name="LaButti K."/>
            <person name="Lapidus A."/>
            <person name="Lindquist E."/>
            <person name="Lipzen A."/>
            <person name="Meier-kolthoff J.P."/>
            <person name="Ohm R.A."/>
            <person name="Otillar R.P."/>
            <person name="Pangilinan J."/>
            <person name="Peng Y."/>
            <person name="Rokas A."/>
            <person name="Rosa C.A."/>
            <person name="Scheuner C."/>
            <person name="Sibirny A.A."/>
            <person name="Slot J.C."/>
            <person name="Stielow J.B."/>
            <person name="Sun H."/>
            <person name="Kurtzman C.P."/>
            <person name="Blackwell M."/>
            <person name="Grigoriev I.V."/>
            <person name="Jeffries T.W."/>
        </authorList>
    </citation>
    <scope>NUCLEOTIDE SEQUENCE [LARGE SCALE GENOMIC DNA]</scope>
    <source>
        <strain evidence="11 12">NRRL YB-4993</strain>
    </source>
</reference>
<dbReference type="OrthoDB" id="424572at2759"/>
<dbReference type="GO" id="GO:0003700">
    <property type="term" value="F:DNA-binding transcription factor activity"/>
    <property type="evidence" value="ECO:0007669"/>
    <property type="project" value="UniProtKB-UniRule"/>
</dbReference>
<dbReference type="InterPro" id="IPR001789">
    <property type="entry name" value="Sig_transdc_resp-reg_receiver"/>
</dbReference>
<keyword evidence="2 6" id="KW-0805">Transcription regulation</keyword>
<comment type="subcellular location">
    <subcellularLocation>
        <location evidence="1 6">Nucleus</location>
    </subcellularLocation>
</comment>
<dbReference type="Proteomes" id="UP000092555">
    <property type="component" value="Unassembled WGS sequence"/>
</dbReference>
<evidence type="ECO:0000313" key="12">
    <source>
        <dbReference type="Proteomes" id="UP000092555"/>
    </source>
</evidence>
<keyword evidence="7" id="KW-0597">Phosphoprotein</keyword>
<dbReference type="InterPro" id="IPR036388">
    <property type="entry name" value="WH-like_DNA-bd_sf"/>
</dbReference>
<dbReference type="GO" id="GO:1900445">
    <property type="term" value="P:positive regulation of filamentous growth of a population of unicellular organisms in response to biotic stimulus"/>
    <property type="evidence" value="ECO:0007669"/>
    <property type="project" value="UniProtKB-ARBA"/>
</dbReference>
<dbReference type="GO" id="GO:0043565">
    <property type="term" value="F:sequence-specific DNA binding"/>
    <property type="evidence" value="ECO:0007669"/>
    <property type="project" value="InterPro"/>
</dbReference>
<dbReference type="SMART" id="SM00448">
    <property type="entry name" value="REC"/>
    <property type="match status" value="1"/>
</dbReference>
<dbReference type="PANTHER" id="PTHR10015">
    <property type="entry name" value="HEAT SHOCK TRANSCRIPTION FACTOR"/>
    <property type="match status" value="1"/>
</dbReference>
<evidence type="ECO:0000256" key="1">
    <source>
        <dbReference type="ARBA" id="ARBA00004123"/>
    </source>
</evidence>
<dbReference type="PRINTS" id="PR00056">
    <property type="entry name" value="HSFDOMAIN"/>
</dbReference>
<evidence type="ECO:0000256" key="9">
    <source>
        <dbReference type="SAM" id="MobiDB-lite"/>
    </source>
</evidence>
<evidence type="ECO:0000259" key="10">
    <source>
        <dbReference type="PROSITE" id="PS50110"/>
    </source>
</evidence>
<dbReference type="GO" id="GO:0005634">
    <property type="term" value="C:nucleus"/>
    <property type="evidence" value="ECO:0007669"/>
    <property type="project" value="UniProtKB-SubCell"/>
</dbReference>
<dbReference type="PROSITE" id="PS00434">
    <property type="entry name" value="HSF_DOMAIN"/>
    <property type="match status" value="1"/>
</dbReference>